<dbReference type="InParanoid" id="K5W7U1"/>
<reference evidence="6 7" key="1">
    <citation type="journal article" date="2012" name="BMC Genomics">
        <title>Comparative genomics of the white-rot fungi, Phanerochaete carnosa and P. chrysosporium, to elucidate the genetic basis of the distinct wood types they colonize.</title>
        <authorList>
            <person name="Suzuki H."/>
            <person name="MacDonald J."/>
            <person name="Syed K."/>
            <person name="Salamov A."/>
            <person name="Hori C."/>
            <person name="Aerts A."/>
            <person name="Henrissat B."/>
            <person name="Wiebenga A."/>
            <person name="vanKuyk P.A."/>
            <person name="Barry K."/>
            <person name="Lindquist E."/>
            <person name="LaButti K."/>
            <person name="Lapidus A."/>
            <person name="Lucas S."/>
            <person name="Coutinho P."/>
            <person name="Gong Y."/>
            <person name="Samejima M."/>
            <person name="Mahadevan R."/>
            <person name="Abou-Zaid M."/>
            <person name="de Vries R.P."/>
            <person name="Igarashi K."/>
            <person name="Yadav J.S."/>
            <person name="Grigoriev I.V."/>
            <person name="Master E.R."/>
        </authorList>
    </citation>
    <scope>NUCLEOTIDE SEQUENCE [LARGE SCALE GENOMIC DNA]</scope>
    <source>
        <strain evidence="6 7">HHB-10118-sp</strain>
    </source>
</reference>
<evidence type="ECO:0000256" key="4">
    <source>
        <dbReference type="PROSITE-ProRule" id="PRU00134"/>
    </source>
</evidence>
<dbReference type="AlphaFoldDB" id="K5W7U1"/>
<evidence type="ECO:0000256" key="2">
    <source>
        <dbReference type="ARBA" id="ARBA00022771"/>
    </source>
</evidence>
<dbReference type="Proteomes" id="UP000008370">
    <property type="component" value="Unassembled WGS sequence"/>
</dbReference>
<evidence type="ECO:0000256" key="3">
    <source>
        <dbReference type="ARBA" id="ARBA00022833"/>
    </source>
</evidence>
<dbReference type="PROSITE" id="PS50865">
    <property type="entry name" value="ZF_MYND_2"/>
    <property type="match status" value="1"/>
</dbReference>
<dbReference type="OrthoDB" id="5976465at2759"/>
<dbReference type="EMBL" id="JH930472">
    <property type="protein sequence ID" value="EKM55240.1"/>
    <property type="molecule type" value="Genomic_DNA"/>
</dbReference>
<protein>
    <recommendedName>
        <fullName evidence="5">MYND-type domain-containing protein</fullName>
    </recommendedName>
</protein>
<gene>
    <name evidence="6" type="ORF">PHACADRAFT_173327</name>
</gene>
<dbReference type="KEGG" id="pco:PHACADRAFT_173327"/>
<evidence type="ECO:0000313" key="7">
    <source>
        <dbReference type="Proteomes" id="UP000008370"/>
    </source>
</evidence>
<accession>K5W7U1</accession>
<proteinExistence type="predicted"/>
<dbReference type="GO" id="GO:0008270">
    <property type="term" value="F:zinc ion binding"/>
    <property type="evidence" value="ECO:0007669"/>
    <property type="project" value="UniProtKB-KW"/>
</dbReference>
<feature type="domain" description="MYND-type" evidence="5">
    <location>
        <begin position="62"/>
        <end position="99"/>
    </location>
</feature>
<dbReference type="InterPro" id="IPR002893">
    <property type="entry name" value="Znf_MYND"/>
</dbReference>
<dbReference type="RefSeq" id="XP_007395575.1">
    <property type="nucleotide sequence ID" value="XM_007395513.1"/>
</dbReference>
<keyword evidence="7" id="KW-1185">Reference proteome</keyword>
<keyword evidence="1" id="KW-0479">Metal-binding</keyword>
<dbReference type="Gene3D" id="6.10.140.2220">
    <property type="match status" value="1"/>
</dbReference>
<dbReference type="GeneID" id="18909629"/>
<sequence>MDGPSRQNVRGTSSARVTVITFAQLGLNSLPGGQEEEEKPTFLPVDSREARLAHDSCYNPECSMSRRETKMFNCAGCGVILYCSRACQRAHWPAHRAQCKCIQSERATILRGDAEARRRASSVGRPVLLPSQVTEEYRDFIKHFKPHILLASVEMYRAGPNDPRIVGWEEDAILFCFRRRKEFPPNAPSWSRFYLDRGHRVDLQILESVVEELPESENFLAEKPVWLAEARRRGRGHGCIVTWTVCGSEVGAIQGPYPQMFSPCTAASERLLGVNPITWLETAVEKLSTEAWK</sequence>
<evidence type="ECO:0000256" key="1">
    <source>
        <dbReference type="ARBA" id="ARBA00022723"/>
    </source>
</evidence>
<dbReference type="Pfam" id="PF01753">
    <property type="entry name" value="zf-MYND"/>
    <property type="match status" value="1"/>
</dbReference>
<dbReference type="HOGENOM" id="CLU_950309_0_0_1"/>
<dbReference type="SUPFAM" id="SSF144232">
    <property type="entry name" value="HIT/MYND zinc finger-like"/>
    <property type="match status" value="1"/>
</dbReference>
<keyword evidence="3" id="KW-0862">Zinc</keyword>
<keyword evidence="2 4" id="KW-0863">Zinc-finger</keyword>
<evidence type="ECO:0000259" key="5">
    <source>
        <dbReference type="PROSITE" id="PS50865"/>
    </source>
</evidence>
<organism evidence="6 7">
    <name type="scientific">Phanerochaete carnosa (strain HHB-10118-sp)</name>
    <name type="common">White-rot fungus</name>
    <name type="synonym">Peniophora carnosa</name>
    <dbReference type="NCBI Taxonomy" id="650164"/>
    <lineage>
        <taxon>Eukaryota</taxon>
        <taxon>Fungi</taxon>
        <taxon>Dikarya</taxon>
        <taxon>Basidiomycota</taxon>
        <taxon>Agaricomycotina</taxon>
        <taxon>Agaricomycetes</taxon>
        <taxon>Polyporales</taxon>
        <taxon>Phanerochaetaceae</taxon>
        <taxon>Phanerochaete</taxon>
    </lineage>
</organism>
<name>K5W7U1_PHACS</name>
<evidence type="ECO:0000313" key="6">
    <source>
        <dbReference type="EMBL" id="EKM55240.1"/>
    </source>
</evidence>